<dbReference type="eggNOG" id="ENOG502ZQM0">
    <property type="taxonomic scope" value="Bacteria"/>
</dbReference>
<reference evidence="1 2" key="1">
    <citation type="submission" date="2011-08" db="EMBL/GenBank/DDBJ databases">
        <title>The Genome Sequence of Selenomonas infelix ATCC 43532.</title>
        <authorList>
            <consortium name="The Broad Institute Genome Sequencing Platform"/>
            <person name="Earl A."/>
            <person name="Ward D."/>
            <person name="Feldgarden M."/>
            <person name="Gevers D."/>
            <person name="Izard J."/>
            <person name="Blanton J.M."/>
            <person name="Baranova O.V."/>
            <person name="Dewhirst F.E."/>
            <person name="Young S.K."/>
            <person name="Zeng Q."/>
            <person name="Gargeya S."/>
            <person name="Fitzgerald M."/>
            <person name="Haas B."/>
            <person name="Abouelleil A."/>
            <person name="Alvarado L."/>
            <person name="Arachchi H.M."/>
            <person name="Berlin A."/>
            <person name="Brown A."/>
            <person name="Chapman S.B."/>
            <person name="Chen Z."/>
            <person name="Dunbar C."/>
            <person name="Freedman E."/>
            <person name="Gearin G."/>
            <person name="Gellesch M."/>
            <person name="Goldberg J."/>
            <person name="Griggs A."/>
            <person name="Gujja S."/>
            <person name="Heiman D."/>
            <person name="Howarth C."/>
            <person name="Larson L."/>
            <person name="Lui A."/>
            <person name="MacDonald P.J.P."/>
            <person name="Montmayeur A."/>
            <person name="Murphy C."/>
            <person name="Neiman D."/>
            <person name="Pearson M."/>
            <person name="Priest M."/>
            <person name="Roberts A."/>
            <person name="Saif S."/>
            <person name="Shea T."/>
            <person name="Shenoy N."/>
            <person name="Sisk P."/>
            <person name="Stolte C."/>
            <person name="Sykes S."/>
            <person name="Wortman J."/>
            <person name="Nusbaum C."/>
            <person name="Birren B."/>
        </authorList>
    </citation>
    <scope>NUCLEOTIDE SEQUENCE [LARGE SCALE GENOMIC DNA]</scope>
    <source>
        <strain evidence="1 2">ATCC 43532</strain>
    </source>
</reference>
<dbReference type="AlphaFoldDB" id="G5GP11"/>
<evidence type="ECO:0000313" key="2">
    <source>
        <dbReference type="Proteomes" id="UP000004129"/>
    </source>
</evidence>
<proteinExistence type="predicted"/>
<dbReference type="HOGENOM" id="CLU_1352697_0_0_9"/>
<protein>
    <submittedName>
        <fullName evidence="1">Uncharacterized protein</fullName>
    </submittedName>
</protein>
<name>G5GP11_9FIRM</name>
<dbReference type="RefSeq" id="WP_006692265.1">
    <property type="nucleotide sequence ID" value="NZ_JH376798.1"/>
</dbReference>
<dbReference type="PATRIC" id="fig|679201.3.peg.822"/>
<keyword evidence="2" id="KW-1185">Reference proteome</keyword>
<accession>G5GP11</accession>
<sequence length="179" mass="21285">MNENERYIESVAVDEVPWHRLTTPYGRATKFPQYFSALESMDDAVAVEDALYELTINTEHQGTFWHATPFAMIFLVRIFRRACAAQHENEIARMIAERLLEHFRLIVECVHMGEEMEHADPLPQFSDLLREEYLWSEVYDEEEDELRYEDDEVFPAELFYSFYYYSAQTLALCEAERTQ</sequence>
<gene>
    <name evidence="1" type="ORF">HMPREF9334_00815</name>
</gene>
<evidence type="ECO:0000313" key="1">
    <source>
        <dbReference type="EMBL" id="EHG21398.1"/>
    </source>
</evidence>
<organism evidence="1 2">
    <name type="scientific">Selenomonas infelix ATCC 43532</name>
    <dbReference type="NCBI Taxonomy" id="679201"/>
    <lineage>
        <taxon>Bacteria</taxon>
        <taxon>Bacillati</taxon>
        <taxon>Bacillota</taxon>
        <taxon>Negativicutes</taxon>
        <taxon>Selenomonadales</taxon>
        <taxon>Selenomonadaceae</taxon>
        <taxon>Selenomonas</taxon>
    </lineage>
</organism>
<dbReference type="OrthoDB" id="2653009at2"/>
<dbReference type="EMBL" id="ACZM01000007">
    <property type="protein sequence ID" value="EHG21398.1"/>
    <property type="molecule type" value="Genomic_DNA"/>
</dbReference>
<dbReference type="Proteomes" id="UP000004129">
    <property type="component" value="Unassembled WGS sequence"/>
</dbReference>
<comment type="caution">
    <text evidence="1">The sequence shown here is derived from an EMBL/GenBank/DDBJ whole genome shotgun (WGS) entry which is preliminary data.</text>
</comment>